<keyword evidence="2" id="KW-1185">Reference proteome</keyword>
<dbReference type="OrthoDB" id="5948335at2759"/>
<name>A0A9N9WAC7_9NEOP</name>
<dbReference type="Proteomes" id="UP001153714">
    <property type="component" value="Chromosome 16"/>
</dbReference>
<dbReference type="EMBL" id="OU893347">
    <property type="protein sequence ID" value="CAG9786974.1"/>
    <property type="molecule type" value="Genomic_DNA"/>
</dbReference>
<reference evidence="1" key="2">
    <citation type="submission" date="2022-10" db="EMBL/GenBank/DDBJ databases">
        <authorList>
            <consortium name="ENA_rothamsted_submissions"/>
            <consortium name="culmorum"/>
            <person name="King R."/>
        </authorList>
    </citation>
    <scope>NUCLEOTIDE SEQUENCE</scope>
</reference>
<evidence type="ECO:0000313" key="1">
    <source>
        <dbReference type="EMBL" id="CAG9786974.1"/>
    </source>
</evidence>
<proteinExistence type="predicted"/>
<gene>
    <name evidence="1" type="ORF">DIATSA_LOCUS4886</name>
</gene>
<protein>
    <submittedName>
        <fullName evidence="1">Uncharacterized protein</fullName>
    </submittedName>
</protein>
<dbReference type="AlphaFoldDB" id="A0A9N9WAC7"/>
<organism evidence="1 2">
    <name type="scientific">Diatraea saccharalis</name>
    <name type="common">sugarcane borer</name>
    <dbReference type="NCBI Taxonomy" id="40085"/>
    <lineage>
        <taxon>Eukaryota</taxon>
        <taxon>Metazoa</taxon>
        <taxon>Ecdysozoa</taxon>
        <taxon>Arthropoda</taxon>
        <taxon>Hexapoda</taxon>
        <taxon>Insecta</taxon>
        <taxon>Pterygota</taxon>
        <taxon>Neoptera</taxon>
        <taxon>Endopterygota</taxon>
        <taxon>Lepidoptera</taxon>
        <taxon>Glossata</taxon>
        <taxon>Ditrysia</taxon>
        <taxon>Pyraloidea</taxon>
        <taxon>Crambidae</taxon>
        <taxon>Crambinae</taxon>
        <taxon>Diatraea</taxon>
    </lineage>
</organism>
<evidence type="ECO:0000313" key="2">
    <source>
        <dbReference type="Proteomes" id="UP001153714"/>
    </source>
</evidence>
<sequence>MGSAASAVGEVPGAELRLPTTGLKFTVNQLRSLNSYVDSLYDEDQKGRMSTEVESAIESLVQRIVDGAGQRDPRFRCSHIIALHRGKKMRSRSLEYLVTLDSLPILNSGENCRLQDGPTGYGKIRLTGRDADKWEEFLTPSGYLCRDKVVERWVELIARCATARGAGGVRVLCARAAARAQPYQYCYLQRASPVQVSSEGRLAIVEGAAWVMVRAGGGRADAKLVLGARARGCSRAAYVPQSYYAVAVGPPTSVVCADRSSTWQLWDPYLEAALDAHLSDLSTVARVAGALNALVDKMREGSYQGTLRMVSRYMTSCSLRRRLDRCATLQNTYSRAFVSAHASHHMLLILDELVCICERGGVAGYVWGWGRGAGVRRGGRGGRGADWQQDAVCLRACLHTIHQMASNDEVPPTPAESLEIILFDRWENLNKEYKGSGPTYSRRQLRYLWRVADALVRCKNMIVCDNHSNFRANLIQVTAQGDDAIEELIHILAIMLDQARDLYTNNFQRHTVGELDKELSSYRYILIEVL</sequence>
<accession>A0A9N9WAC7</accession>
<reference evidence="1" key="1">
    <citation type="submission" date="2021-12" db="EMBL/GenBank/DDBJ databases">
        <authorList>
            <person name="King R."/>
        </authorList>
    </citation>
    <scope>NUCLEOTIDE SEQUENCE</scope>
</reference>